<gene>
    <name evidence="2" type="ORF">F6B43_17820</name>
</gene>
<dbReference type="RefSeq" id="WP_150450356.1">
    <property type="nucleotide sequence ID" value="NZ_VYSA01000005.1"/>
</dbReference>
<protein>
    <submittedName>
        <fullName evidence="2">Uncharacterized protein</fullName>
    </submittedName>
</protein>
<keyword evidence="1" id="KW-1133">Transmembrane helix</keyword>
<name>A0A5J5IYQ8_9MICO</name>
<proteinExistence type="predicted"/>
<keyword evidence="1" id="KW-0812">Transmembrane</keyword>
<comment type="caution">
    <text evidence="2">The sequence shown here is derived from an EMBL/GenBank/DDBJ whole genome shotgun (WGS) entry which is preliminary data.</text>
</comment>
<evidence type="ECO:0000313" key="2">
    <source>
        <dbReference type="EMBL" id="KAA9105625.1"/>
    </source>
</evidence>
<feature type="transmembrane region" description="Helical" evidence="1">
    <location>
        <begin position="38"/>
        <end position="61"/>
    </location>
</feature>
<accession>A0A5J5IYQ8</accession>
<evidence type="ECO:0000256" key="1">
    <source>
        <dbReference type="SAM" id="Phobius"/>
    </source>
</evidence>
<sequence>MKRSWPLVVIGVVLLAIGLVWTLQGFNVLGGSVMSGSSLWATIGPIVLIIGAVLVVVAIVVGRRRGTS</sequence>
<dbReference type="Proteomes" id="UP000325827">
    <property type="component" value="Unassembled WGS sequence"/>
</dbReference>
<evidence type="ECO:0000313" key="3">
    <source>
        <dbReference type="Proteomes" id="UP000325827"/>
    </source>
</evidence>
<organism evidence="2 3">
    <name type="scientific">Microbacterium rhizomatis</name>
    <dbReference type="NCBI Taxonomy" id="1631477"/>
    <lineage>
        <taxon>Bacteria</taxon>
        <taxon>Bacillati</taxon>
        <taxon>Actinomycetota</taxon>
        <taxon>Actinomycetes</taxon>
        <taxon>Micrococcales</taxon>
        <taxon>Microbacteriaceae</taxon>
        <taxon>Microbacterium</taxon>
    </lineage>
</organism>
<dbReference type="EMBL" id="VYSA01000005">
    <property type="protein sequence ID" value="KAA9105625.1"/>
    <property type="molecule type" value="Genomic_DNA"/>
</dbReference>
<keyword evidence="1" id="KW-0472">Membrane</keyword>
<keyword evidence="3" id="KW-1185">Reference proteome</keyword>
<reference evidence="3" key="1">
    <citation type="submission" date="2019-09" db="EMBL/GenBank/DDBJ databases">
        <title>Mumia zhuanghuii sp. nov. isolated from the intestinal contents of plateau pika (Ochotona curzoniae) in the Qinghai-Tibet plateau of China.</title>
        <authorList>
            <person name="Tian Z."/>
        </authorList>
    </citation>
    <scope>NUCLEOTIDE SEQUENCE [LARGE SCALE GENOMIC DNA]</scope>
    <source>
        <strain evidence="3">JCM 30598</strain>
    </source>
</reference>
<dbReference type="AlphaFoldDB" id="A0A5J5IYQ8"/>